<feature type="domain" description="F-box" evidence="2">
    <location>
        <begin position="1"/>
        <end position="49"/>
    </location>
</feature>
<dbReference type="Gene3D" id="1.20.1280.50">
    <property type="match status" value="1"/>
</dbReference>
<comment type="caution">
    <text evidence="3">The sequence shown here is derived from an EMBL/GenBank/DDBJ whole genome shotgun (WGS) entry which is preliminary data.</text>
</comment>
<feature type="compositionally biased region" description="Acidic residues" evidence="1">
    <location>
        <begin position="434"/>
        <end position="446"/>
    </location>
</feature>
<feature type="region of interest" description="Disordered" evidence="1">
    <location>
        <begin position="403"/>
        <end position="460"/>
    </location>
</feature>
<keyword evidence="4" id="KW-1185">Reference proteome</keyword>
<organism evidence="3 4">
    <name type="scientific">Phanerochaete sordida</name>
    <dbReference type="NCBI Taxonomy" id="48140"/>
    <lineage>
        <taxon>Eukaryota</taxon>
        <taxon>Fungi</taxon>
        <taxon>Dikarya</taxon>
        <taxon>Basidiomycota</taxon>
        <taxon>Agaricomycotina</taxon>
        <taxon>Agaricomycetes</taxon>
        <taxon>Polyporales</taxon>
        <taxon>Phanerochaetaceae</taxon>
        <taxon>Phanerochaete</taxon>
    </lineage>
</organism>
<dbReference type="InterPro" id="IPR036047">
    <property type="entry name" value="F-box-like_dom_sf"/>
</dbReference>
<proteinExistence type="predicted"/>
<dbReference type="OrthoDB" id="2757285at2759"/>
<evidence type="ECO:0000313" key="3">
    <source>
        <dbReference type="EMBL" id="GJE94157.1"/>
    </source>
</evidence>
<name>A0A9P3GFX4_9APHY</name>
<evidence type="ECO:0000256" key="1">
    <source>
        <dbReference type="SAM" id="MobiDB-lite"/>
    </source>
</evidence>
<protein>
    <submittedName>
        <fullName evidence="3">F-box protein</fullName>
    </submittedName>
</protein>
<reference evidence="3 4" key="1">
    <citation type="submission" date="2021-08" db="EMBL/GenBank/DDBJ databases">
        <title>Draft Genome Sequence of Phanerochaete sordida strain YK-624.</title>
        <authorList>
            <person name="Mori T."/>
            <person name="Dohra H."/>
            <person name="Suzuki T."/>
            <person name="Kawagishi H."/>
            <person name="Hirai H."/>
        </authorList>
    </citation>
    <scope>NUCLEOTIDE SEQUENCE [LARGE SCALE GENOMIC DNA]</scope>
    <source>
        <strain evidence="3 4">YK-624</strain>
    </source>
</reference>
<gene>
    <name evidence="3" type="ORF">PsYK624_103250</name>
</gene>
<dbReference type="Proteomes" id="UP000703269">
    <property type="component" value="Unassembled WGS sequence"/>
</dbReference>
<dbReference type="EMBL" id="BPQB01000038">
    <property type="protein sequence ID" value="GJE94157.1"/>
    <property type="molecule type" value="Genomic_DNA"/>
</dbReference>
<dbReference type="CDD" id="cd09917">
    <property type="entry name" value="F-box_SF"/>
    <property type="match status" value="1"/>
</dbReference>
<dbReference type="AlphaFoldDB" id="A0A9P3GFX4"/>
<accession>A0A9P3GFX4</accession>
<dbReference type="SUPFAM" id="SSF81383">
    <property type="entry name" value="F-box domain"/>
    <property type="match status" value="1"/>
</dbReference>
<evidence type="ECO:0000259" key="2">
    <source>
        <dbReference type="PROSITE" id="PS50181"/>
    </source>
</evidence>
<dbReference type="PROSITE" id="PS50181">
    <property type="entry name" value="FBOX"/>
    <property type="match status" value="1"/>
</dbReference>
<sequence>MAMFTDLPNELCEAILSALNPVVIARFQRVCRAARALVRSSVALQYKLACFRAGVVDCPAGLRSSTAERLVRVRGWHAAWKRPRWRHIHLPPLTAHPCTSGPVFAQRAAQDPTSIAFFLLGSPLRSAGLHSWTLTGLPEYITFAFDWYLDLLVVVERTDARHVTLHFLTCTTGHPHPLAASPSTCVALSDDLGNLKLVIGGSLVLCQHISRYGRWIERWVFDWRGGSLLLSLVTTESDMRMMGQDSTLLDSRYLLVTVDVTNDAKSPVLAVFDCYNVPRDRQLTLPADIGSASILLDLPLLDWMKWAAIYRVDCRPFSHEALPKQTRGFAFRPVAPPIVHVSIRHIEHDWIRYDVLIPAMLISICGALARFRPLLPPPRLSWKAYASRCRVISADDGVVQGHRHAMAAPAREEHWDDVPNDFEPDGQPATGGAQDDEDSEDSESGEDGGASDGGDSSDEEEGYTIEIRHFAWAPLVRSDGDVDNNTGEVPDGVEVHRIVNASSVSQECHFEEPVPTAAPYLKTWTGICAAEGSRLFLVEDGIVVSEGSKKPMRAYII</sequence>
<dbReference type="InterPro" id="IPR001810">
    <property type="entry name" value="F-box_dom"/>
</dbReference>
<evidence type="ECO:0000313" key="4">
    <source>
        <dbReference type="Proteomes" id="UP000703269"/>
    </source>
</evidence>